<protein>
    <recommendedName>
        <fullName evidence="4">Secreted protein</fullName>
    </recommendedName>
</protein>
<comment type="caution">
    <text evidence="2">The sequence shown here is derived from an EMBL/GenBank/DDBJ whole genome shotgun (WGS) entry which is preliminary data.</text>
</comment>
<name>A0AAV7W4Q7_PLEWA</name>
<evidence type="ECO:0000256" key="1">
    <source>
        <dbReference type="SAM" id="MobiDB-lite"/>
    </source>
</evidence>
<sequence length="116" mass="12037">MQRRKVVRIERLLVPLLSLRSCAPLGHALAALSIGHAPGERAVSATPARSGLTPPVLFGTSAAVGRPSFPLARRGQPLRVLAHSSPRLVREAQGVAEPLAPDRIGSGGSSLRGTAI</sequence>
<accession>A0AAV7W4Q7</accession>
<organism evidence="2 3">
    <name type="scientific">Pleurodeles waltl</name>
    <name type="common">Iberian ribbed newt</name>
    <dbReference type="NCBI Taxonomy" id="8319"/>
    <lineage>
        <taxon>Eukaryota</taxon>
        <taxon>Metazoa</taxon>
        <taxon>Chordata</taxon>
        <taxon>Craniata</taxon>
        <taxon>Vertebrata</taxon>
        <taxon>Euteleostomi</taxon>
        <taxon>Amphibia</taxon>
        <taxon>Batrachia</taxon>
        <taxon>Caudata</taxon>
        <taxon>Salamandroidea</taxon>
        <taxon>Salamandridae</taxon>
        <taxon>Pleurodelinae</taxon>
        <taxon>Pleurodeles</taxon>
    </lineage>
</organism>
<feature type="region of interest" description="Disordered" evidence="1">
    <location>
        <begin position="94"/>
        <end position="116"/>
    </location>
</feature>
<evidence type="ECO:0000313" key="3">
    <source>
        <dbReference type="Proteomes" id="UP001066276"/>
    </source>
</evidence>
<keyword evidence="3" id="KW-1185">Reference proteome</keyword>
<gene>
    <name evidence="2" type="ORF">NDU88_003227</name>
</gene>
<dbReference type="EMBL" id="JANPWB010000002">
    <property type="protein sequence ID" value="KAJ1207837.1"/>
    <property type="molecule type" value="Genomic_DNA"/>
</dbReference>
<evidence type="ECO:0008006" key="4">
    <source>
        <dbReference type="Google" id="ProtNLM"/>
    </source>
</evidence>
<proteinExistence type="predicted"/>
<dbReference type="AlphaFoldDB" id="A0AAV7W4Q7"/>
<dbReference type="Proteomes" id="UP001066276">
    <property type="component" value="Chromosome 1_2"/>
</dbReference>
<reference evidence="2" key="1">
    <citation type="journal article" date="2022" name="bioRxiv">
        <title>Sequencing and chromosome-scale assembly of the giantPleurodeles waltlgenome.</title>
        <authorList>
            <person name="Brown T."/>
            <person name="Elewa A."/>
            <person name="Iarovenko S."/>
            <person name="Subramanian E."/>
            <person name="Araus A.J."/>
            <person name="Petzold A."/>
            <person name="Susuki M."/>
            <person name="Suzuki K.-i.T."/>
            <person name="Hayashi T."/>
            <person name="Toyoda A."/>
            <person name="Oliveira C."/>
            <person name="Osipova E."/>
            <person name="Leigh N.D."/>
            <person name="Simon A."/>
            <person name="Yun M.H."/>
        </authorList>
    </citation>
    <scope>NUCLEOTIDE SEQUENCE</scope>
    <source>
        <strain evidence="2">20211129_DDA</strain>
        <tissue evidence="2">Liver</tissue>
    </source>
</reference>
<evidence type="ECO:0000313" key="2">
    <source>
        <dbReference type="EMBL" id="KAJ1207837.1"/>
    </source>
</evidence>